<comment type="caution">
    <text evidence="1">The sequence shown here is derived from an EMBL/GenBank/DDBJ whole genome shotgun (WGS) entry which is preliminary data.</text>
</comment>
<reference evidence="1 2" key="1">
    <citation type="submission" date="2020-08" db="EMBL/GenBank/DDBJ databases">
        <title>Genomic Encyclopedia of Type Strains, Phase IV (KMG-IV): sequencing the most valuable type-strain genomes for metagenomic binning, comparative biology and taxonomic classification.</title>
        <authorList>
            <person name="Goeker M."/>
        </authorList>
    </citation>
    <scope>NUCLEOTIDE SEQUENCE [LARGE SCALE GENOMIC DNA]</scope>
    <source>
        <strain evidence="1 2">DSM 102234</strain>
    </source>
</reference>
<keyword evidence="2" id="KW-1185">Reference proteome</keyword>
<dbReference type="Proteomes" id="UP000530268">
    <property type="component" value="Unassembled WGS sequence"/>
</dbReference>
<name>A0A7W6E5M1_9RHOB</name>
<accession>A0A7W6E5M1</accession>
<evidence type="ECO:0000313" key="1">
    <source>
        <dbReference type="EMBL" id="MBB3995185.1"/>
    </source>
</evidence>
<organism evidence="1 2">
    <name type="scientific">Sulfitobacter undariae</name>
    <dbReference type="NCBI Taxonomy" id="1563671"/>
    <lineage>
        <taxon>Bacteria</taxon>
        <taxon>Pseudomonadati</taxon>
        <taxon>Pseudomonadota</taxon>
        <taxon>Alphaproteobacteria</taxon>
        <taxon>Rhodobacterales</taxon>
        <taxon>Roseobacteraceae</taxon>
        <taxon>Sulfitobacter</taxon>
    </lineage>
</organism>
<proteinExistence type="predicted"/>
<dbReference type="AlphaFoldDB" id="A0A7W6E5M1"/>
<sequence length="92" mass="9756">MVDLSNHSNVNVNLYARHEPALDGKGALSEASENTPCGGNATFREFPDVNSNAGSCSHIAEIFGSYESTYCQLASVCFQIAAILTSAIRGSR</sequence>
<dbReference type="EMBL" id="JACIEI010000011">
    <property type="protein sequence ID" value="MBB3995185.1"/>
    <property type="molecule type" value="Genomic_DNA"/>
</dbReference>
<protein>
    <submittedName>
        <fullName evidence="1">Uncharacterized protein</fullName>
    </submittedName>
</protein>
<evidence type="ECO:0000313" key="2">
    <source>
        <dbReference type="Proteomes" id="UP000530268"/>
    </source>
</evidence>
<gene>
    <name evidence="1" type="ORF">GGR95_002836</name>
</gene>